<feature type="compositionally biased region" description="Low complexity" evidence="1">
    <location>
        <begin position="103"/>
        <end position="124"/>
    </location>
</feature>
<dbReference type="EMBL" id="HBUF01037248">
    <property type="protein sequence ID" value="CAG6616897.1"/>
    <property type="molecule type" value="Transcribed_RNA"/>
</dbReference>
<organism evidence="2">
    <name type="scientific">Cacopsylla melanoneura</name>
    <dbReference type="NCBI Taxonomy" id="428564"/>
    <lineage>
        <taxon>Eukaryota</taxon>
        <taxon>Metazoa</taxon>
        <taxon>Ecdysozoa</taxon>
        <taxon>Arthropoda</taxon>
        <taxon>Hexapoda</taxon>
        <taxon>Insecta</taxon>
        <taxon>Pterygota</taxon>
        <taxon>Neoptera</taxon>
        <taxon>Paraneoptera</taxon>
        <taxon>Hemiptera</taxon>
        <taxon>Sternorrhyncha</taxon>
        <taxon>Psylloidea</taxon>
        <taxon>Psyllidae</taxon>
        <taxon>Psyllinae</taxon>
        <taxon>Cacopsylla</taxon>
    </lineage>
</organism>
<proteinExistence type="predicted"/>
<feature type="region of interest" description="Disordered" evidence="1">
    <location>
        <begin position="152"/>
        <end position="195"/>
    </location>
</feature>
<dbReference type="AlphaFoldDB" id="A0A8D8PVM2"/>
<accession>A0A8D8PVM2</accession>
<name>A0A8D8PVM2_9HEMI</name>
<evidence type="ECO:0000313" key="2">
    <source>
        <dbReference type="EMBL" id="CAG6616897.1"/>
    </source>
</evidence>
<feature type="compositionally biased region" description="Polar residues" evidence="1">
    <location>
        <begin position="73"/>
        <end position="89"/>
    </location>
</feature>
<feature type="compositionally biased region" description="Basic and acidic residues" evidence="1">
    <location>
        <begin position="153"/>
        <end position="195"/>
    </location>
</feature>
<feature type="region of interest" description="Disordered" evidence="1">
    <location>
        <begin position="69"/>
        <end position="139"/>
    </location>
</feature>
<protein>
    <submittedName>
        <fullName evidence="2">Uncharacterized protein</fullName>
    </submittedName>
</protein>
<reference evidence="2" key="1">
    <citation type="submission" date="2021-05" db="EMBL/GenBank/DDBJ databases">
        <authorList>
            <person name="Alioto T."/>
            <person name="Alioto T."/>
            <person name="Gomez Garrido J."/>
        </authorList>
    </citation>
    <scope>NUCLEOTIDE SEQUENCE</scope>
</reference>
<sequence length="224" mass="25588">MLLFLEIISQAVPQSPSAEGSLPSTSELNDVGAATLPAPAVLIKVLKPGQRLVRLTSFGKFSIHQPYVINMPKPTTNSQQELHQQQRALSTTSQQQELHHQQESSLQKQQQPPSHQEQQLQSQEKQPRTVRGPIAIPDQMSKMKCLLETIIETQKKPERHETKDKEENTERKRHDEKRKGDSSVEKKGKLPEGNEKNIITPKPYLNLRNRELLFHKMGFILRSM</sequence>
<evidence type="ECO:0000256" key="1">
    <source>
        <dbReference type="SAM" id="MobiDB-lite"/>
    </source>
</evidence>